<dbReference type="EMBL" id="CABPRJ010001448">
    <property type="protein sequence ID" value="VVC37503.1"/>
    <property type="molecule type" value="Genomic_DNA"/>
</dbReference>
<keyword evidence="2" id="KW-1185">Reference proteome</keyword>
<dbReference type="OrthoDB" id="6605474at2759"/>
<evidence type="ECO:0000313" key="1">
    <source>
        <dbReference type="EMBL" id="VVC37503.1"/>
    </source>
</evidence>
<accession>A0A5E4MYR8</accession>
<organism evidence="1 2">
    <name type="scientific">Cinara cedri</name>
    <dbReference type="NCBI Taxonomy" id="506608"/>
    <lineage>
        <taxon>Eukaryota</taxon>
        <taxon>Metazoa</taxon>
        <taxon>Ecdysozoa</taxon>
        <taxon>Arthropoda</taxon>
        <taxon>Hexapoda</taxon>
        <taxon>Insecta</taxon>
        <taxon>Pterygota</taxon>
        <taxon>Neoptera</taxon>
        <taxon>Paraneoptera</taxon>
        <taxon>Hemiptera</taxon>
        <taxon>Sternorrhyncha</taxon>
        <taxon>Aphidomorpha</taxon>
        <taxon>Aphidoidea</taxon>
        <taxon>Aphididae</taxon>
        <taxon>Lachninae</taxon>
        <taxon>Cinara</taxon>
    </lineage>
</organism>
<reference evidence="1 2" key="1">
    <citation type="submission" date="2019-08" db="EMBL/GenBank/DDBJ databases">
        <authorList>
            <person name="Alioto T."/>
            <person name="Alioto T."/>
            <person name="Gomez Garrido J."/>
        </authorList>
    </citation>
    <scope>NUCLEOTIDE SEQUENCE [LARGE SCALE GENOMIC DNA]</scope>
</reference>
<protein>
    <submittedName>
        <fullName evidence="1">Uncharacterized protein</fullName>
    </submittedName>
</protein>
<dbReference type="Proteomes" id="UP000325440">
    <property type="component" value="Unassembled WGS sequence"/>
</dbReference>
<evidence type="ECO:0000313" key="2">
    <source>
        <dbReference type="Proteomes" id="UP000325440"/>
    </source>
</evidence>
<name>A0A5E4MYR8_9HEMI</name>
<sequence length="134" mass="14679">MSNQEEQFNYNEECTENEENTIIEPKLIGNIPGKIVINILKNLNLNLEHCVRIATNGCSVMKATVRGAVKYIQSNATSNAVYSPCFNHCLNLSISKSSNVIAIKNTVSIIKETVNNFNTSGFIGSLSGCTVSKY</sequence>
<dbReference type="AlphaFoldDB" id="A0A5E4MYR8"/>
<gene>
    <name evidence="1" type="ORF">CINCED_3A005907</name>
</gene>
<proteinExistence type="predicted"/>